<protein>
    <submittedName>
        <fullName evidence="2">Uncharacterized protein</fullName>
    </submittedName>
</protein>
<evidence type="ECO:0000256" key="1">
    <source>
        <dbReference type="SAM" id="MobiDB-lite"/>
    </source>
</evidence>
<dbReference type="Proteomes" id="UP000663852">
    <property type="component" value="Unassembled WGS sequence"/>
</dbReference>
<feature type="compositionally biased region" description="Acidic residues" evidence="1">
    <location>
        <begin position="9"/>
        <end position="25"/>
    </location>
</feature>
<dbReference type="EMBL" id="CAJNOJ010000615">
    <property type="protein sequence ID" value="CAF1497293.1"/>
    <property type="molecule type" value="Genomic_DNA"/>
</dbReference>
<proteinExistence type="predicted"/>
<comment type="caution">
    <text evidence="2">The sequence shown here is derived from an EMBL/GenBank/DDBJ whole genome shotgun (WGS) entry which is preliminary data.</text>
</comment>
<evidence type="ECO:0000313" key="3">
    <source>
        <dbReference type="Proteomes" id="UP000663852"/>
    </source>
</evidence>
<reference evidence="2" key="1">
    <citation type="submission" date="2021-02" db="EMBL/GenBank/DDBJ databases">
        <authorList>
            <person name="Nowell W R."/>
        </authorList>
    </citation>
    <scope>NUCLEOTIDE SEQUENCE</scope>
</reference>
<accession>A0A815SS07</accession>
<feature type="region of interest" description="Disordered" evidence="1">
    <location>
        <begin position="1"/>
        <end position="25"/>
    </location>
</feature>
<sequence>MRDHYDMSNIEDLEDTQEPDGADMDLNDESMELTRLREGEELLKDPVNEEAMDSWSKDVIESDVGLVPGQETVIFLIKKCCGLVFTIKLSSIIPLYFDNELRKLNIRRNSCYDVKSRWNTLHQVLKPFHNATTVMCDRDYPSIGRGLYFLAHLKIFLQQRRKKEPSMMKRFKQLLLAQFVVYFENDTEQVQLLKFHSYFDAARFSALTDPEKRGIEQTIKMMAMNEPYVAQPVVSQSPDTTTISLSQKIGTPKKEKMSTLDVFNESIDESIYDSIPEHDPRDYHKKSNNYR</sequence>
<organism evidence="2 3">
    <name type="scientific">Adineta ricciae</name>
    <name type="common">Rotifer</name>
    <dbReference type="NCBI Taxonomy" id="249248"/>
    <lineage>
        <taxon>Eukaryota</taxon>
        <taxon>Metazoa</taxon>
        <taxon>Spiralia</taxon>
        <taxon>Gnathifera</taxon>
        <taxon>Rotifera</taxon>
        <taxon>Eurotatoria</taxon>
        <taxon>Bdelloidea</taxon>
        <taxon>Adinetida</taxon>
        <taxon>Adinetidae</taxon>
        <taxon>Adineta</taxon>
    </lineage>
</organism>
<dbReference type="OrthoDB" id="1607513at2759"/>
<dbReference type="AlphaFoldDB" id="A0A815SS07"/>
<evidence type="ECO:0000313" key="2">
    <source>
        <dbReference type="EMBL" id="CAF1497293.1"/>
    </source>
</evidence>
<name>A0A815SS07_ADIRI</name>
<gene>
    <name evidence="2" type="ORF">EDS130_LOCUS42403</name>
</gene>